<name>A0ABR3VQM3_HUMIN</name>
<feature type="signal peptide" evidence="2">
    <location>
        <begin position="1"/>
        <end position="17"/>
    </location>
</feature>
<gene>
    <name evidence="3" type="ORF">VTJ49DRAFT_3870</name>
</gene>
<dbReference type="PANTHER" id="PTHR35567:SF3">
    <property type="entry name" value="MALATE DEHYDROGENASE"/>
    <property type="match status" value="1"/>
</dbReference>
<evidence type="ECO:0000256" key="2">
    <source>
        <dbReference type="SAM" id="SignalP"/>
    </source>
</evidence>
<dbReference type="Proteomes" id="UP001583172">
    <property type="component" value="Unassembled WGS sequence"/>
</dbReference>
<dbReference type="InterPro" id="IPR032675">
    <property type="entry name" value="LRR_dom_sf"/>
</dbReference>
<evidence type="ECO:0000256" key="1">
    <source>
        <dbReference type="SAM" id="MobiDB-lite"/>
    </source>
</evidence>
<evidence type="ECO:0000313" key="4">
    <source>
        <dbReference type="Proteomes" id="UP001583172"/>
    </source>
</evidence>
<dbReference type="Gene3D" id="3.80.10.10">
    <property type="entry name" value="Ribonuclease Inhibitor"/>
    <property type="match status" value="1"/>
</dbReference>
<keyword evidence="2" id="KW-0732">Signal</keyword>
<feature type="chain" id="PRO_5045201994" description="F-box domain-containing protein" evidence="2">
    <location>
        <begin position="18"/>
        <end position="911"/>
    </location>
</feature>
<evidence type="ECO:0008006" key="5">
    <source>
        <dbReference type="Google" id="ProtNLM"/>
    </source>
</evidence>
<keyword evidence="4" id="KW-1185">Reference proteome</keyword>
<feature type="compositionally biased region" description="Basic and acidic residues" evidence="1">
    <location>
        <begin position="332"/>
        <end position="342"/>
    </location>
</feature>
<protein>
    <recommendedName>
        <fullName evidence="5">F-box domain-containing protein</fullName>
    </recommendedName>
</protein>
<dbReference type="PANTHER" id="PTHR35567">
    <property type="entry name" value="MALATE DEHYDROGENASE (AFU_ORTHOLOGUE AFUA_2G13800)"/>
    <property type="match status" value="1"/>
</dbReference>
<evidence type="ECO:0000313" key="3">
    <source>
        <dbReference type="EMBL" id="KAL1844214.1"/>
    </source>
</evidence>
<dbReference type="EMBL" id="JAZGSY010000003">
    <property type="protein sequence ID" value="KAL1844214.1"/>
    <property type="molecule type" value="Genomic_DNA"/>
</dbReference>
<proteinExistence type="predicted"/>
<sequence>MVSSSLILAALAAVVSAAPRACRAPPALILPKVGGDPELPPPATNLRVKKIALGHGIQNYTCASPDAEPAATGAIAVLYDVTTLFPGTRRTGISQQAWDAFPSTVLRDQPLPLNTLEGSQFGADPSTPFPAPADLSVQDAPGGPVKFLGHHFFDAAGVPVFDLSAAALKAAVKKDAAIPAPANADKGPLDTGAVAWLKLDDNGTGQSKGLATVFRVITAGGGPQACASVGEGTQSVPYATYYWFYGLLNLSLASKACRRATTAGRHSRIRFTIRDKEKLRRDLNRVPDYLLCYVRRVTVVGGMLDGDEGSSPDHREDGASLAEDSDDETDDLTQRVDFDPEHPMLTPEHKQAQHEAWLPFAEFLGRLPPITDFVYSCKHQIPACVLAALHHHHPTSRLHVSTFSFRSLYQPAQGPYLPIDPDEYALVTSPCLYSIRLITTLCTHSRRYSHNLAAIRHMLRSKCAPQLRHVLIHHRRPPVSPREWLTLRQIPRTPWNGFFGEPTPSQVSAPPGEHFPLETLVVTRGSWSDSSSAGDLHDLIDLGTLRRFECHYHMWENFRRSLQRIICHNPTSSNPRHSPFHSLRSLSFGHTGPYPTAQGFADMMDPSAVQFLSTLPPLQELTWTTHMTPSILETILSHHGPTLRKLHFPIHSRRDCLTATHILSLTPHCPRLEDIRLRLRRDPTNHPRAELAVYRALGRLPAPLRKARLVLDCLADGDENCHLVLDEDGLAVFHEGDEAKKHAYPFKVKLRGEAAERIRATLRSLAMDEKLARGIWGVIAREQQQQKQQPALERLVLEPKVDGGVWGGWNAWEQVEVWGRWVGRKWDCKKAGVYGIWHGTDEEEEEVVVSEFGCDDRERQKWLEKSHMVPLKDEDGVDLWTSIWPPRGENWWDDWHNFPLSTEEDENGEAV</sequence>
<organism evidence="3 4">
    <name type="scientific">Humicola insolens</name>
    <name type="common">Soft-rot fungus</name>
    <dbReference type="NCBI Taxonomy" id="85995"/>
    <lineage>
        <taxon>Eukaryota</taxon>
        <taxon>Fungi</taxon>
        <taxon>Dikarya</taxon>
        <taxon>Ascomycota</taxon>
        <taxon>Pezizomycotina</taxon>
        <taxon>Sordariomycetes</taxon>
        <taxon>Sordariomycetidae</taxon>
        <taxon>Sordariales</taxon>
        <taxon>Chaetomiaceae</taxon>
        <taxon>Mycothermus</taxon>
    </lineage>
</organism>
<reference evidence="3 4" key="1">
    <citation type="journal article" date="2024" name="Commun. Biol.">
        <title>Comparative genomic analysis of thermophilic fungi reveals convergent evolutionary adaptations and gene losses.</title>
        <authorList>
            <person name="Steindorff A.S."/>
            <person name="Aguilar-Pontes M.V."/>
            <person name="Robinson A.J."/>
            <person name="Andreopoulos B."/>
            <person name="LaButti K."/>
            <person name="Kuo A."/>
            <person name="Mondo S."/>
            <person name="Riley R."/>
            <person name="Otillar R."/>
            <person name="Haridas S."/>
            <person name="Lipzen A."/>
            <person name="Grimwood J."/>
            <person name="Schmutz J."/>
            <person name="Clum A."/>
            <person name="Reid I.D."/>
            <person name="Moisan M.C."/>
            <person name="Butler G."/>
            <person name="Nguyen T.T.M."/>
            <person name="Dewar K."/>
            <person name="Conant G."/>
            <person name="Drula E."/>
            <person name="Henrissat B."/>
            <person name="Hansel C."/>
            <person name="Singer S."/>
            <person name="Hutchinson M.I."/>
            <person name="de Vries R.P."/>
            <person name="Natvig D.O."/>
            <person name="Powell A.J."/>
            <person name="Tsang A."/>
            <person name="Grigoriev I.V."/>
        </authorList>
    </citation>
    <scope>NUCLEOTIDE SEQUENCE [LARGE SCALE GENOMIC DNA]</scope>
    <source>
        <strain evidence="3 4">CBS 620.91</strain>
    </source>
</reference>
<comment type="caution">
    <text evidence="3">The sequence shown here is derived from an EMBL/GenBank/DDBJ whole genome shotgun (WGS) entry which is preliminary data.</text>
</comment>
<dbReference type="InterPro" id="IPR021851">
    <property type="entry name" value="DUF3455"/>
</dbReference>
<dbReference type="Pfam" id="PF11937">
    <property type="entry name" value="DUF3455"/>
    <property type="match status" value="1"/>
</dbReference>
<accession>A0ABR3VQM3</accession>
<feature type="region of interest" description="Disordered" evidence="1">
    <location>
        <begin position="304"/>
        <end position="342"/>
    </location>
</feature>